<dbReference type="Proteomes" id="UP001501057">
    <property type="component" value="Unassembled WGS sequence"/>
</dbReference>
<dbReference type="EMBL" id="BAAAME010000010">
    <property type="protein sequence ID" value="GAA1751926.1"/>
    <property type="molecule type" value="Genomic_DNA"/>
</dbReference>
<protein>
    <submittedName>
        <fullName evidence="6">TetR/AcrR family transcriptional regulator</fullName>
    </submittedName>
</protein>
<dbReference type="SUPFAM" id="SSF48498">
    <property type="entry name" value="Tetracyclin repressor-like, C-terminal domain"/>
    <property type="match status" value="1"/>
</dbReference>
<dbReference type="InterPro" id="IPR023772">
    <property type="entry name" value="DNA-bd_HTH_TetR-type_CS"/>
</dbReference>
<evidence type="ECO:0000256" key="1">
    <source>
        <dbReference type="ARBA" id="ARBA00023015"/>
    </source>
</evidence>
<organism evidence="6 7">
    <name type="scientific">Aeromicrobium alkaliterrae</name>
    <dbReference type="NCBI Taxonomy" id="302168"/>
    <lineage>
        <taxon>Bacteria</taxon>
        <taxon>Bacillati</taxon>
        <taxon>Actinomycetota</taxon>
        <taxon>Actinomycetes</taxon>
        <taxon>Propionibacteriales</taxon>
        <taxon>Nocardioidaceae</taxon>
        <taxon>Aeromicrobium</taxon>
    </lineage>
</organism>
<dbReference type="PANTHER" id="PTHR30055">
    <property type="entry name" value="HTH-TYPE TRANSCRIPTIONAL REGULATOR RUTR"/>
    <property type="match status" value="1"/>
</dbReference>
<dbReference type="PROSITE" id="PS01081">
    <property type="entry name" value="HTH_TETR_1"/>
    <property type="match status" value="1"/>
</dbReference>
<name>A0ABP4WHV1_9ACTN</name>
<proteinExistence type="predicted"/>
<keyword evidence="2 4" id="KW-0238">DNA-binding</keyword>
<feature type="domain" description="HTH tetR-type" evidence="5">
    <location>
        <begin position="14"/>
        <end position="74"/>
    </location>
</feature>
<keyword evidence="3" id="KW-0804">Transcription</keyword>
<evidence type="ECO:0000256" key="3">
    <source>
        <dbReference type="ARBA" id="ARBA00023163"/>
    </source>
</evidence>
<dbReference type="InterPro" id="IPR009057">
    <property type="entry name" value="Homeodomain-like_sf"/>
</dbReference>
<evidence type="ECO:0000313" key="7">
    <source>
        <dbReference type="Proteomes" id="UP001501057"/>
    </source>
</evidence>
<gene>
    <name evidence="6" type="ORF">GCM10009710_34660</name>
</gene>
<comment type="caution">
    <text evidence="6">The sequence shown here is derived from an EMBL/GenBank/DDBJ whole genome shotgun (WGS) entry which is preliminary data.</text>
</comment>
<dbReference type="SUPFAM" id="SSF46689">
    <property type="entry name" value="Homeodomain-like"/>
    <property type="match status" value="1"/>
</dbReference>
<dbReference type="InterPro" id="IPR001647">
    <property type="entry name" value="HTH_TetR"/>
</dbReference>
<dbReference type="RefSeq" id="WP_344203901.1">
    <property type="nucleotide sequence ID" value="NZ_BAAAME010000010.1"/>
</dbReference>
<dbReference type="Gene3D" id="1.10.357.10">
    <property type="entry name" value="Tetracycline Repressor, domain 2"/>
    <property type="match status" value="1"/>
</dbReference>
<feature type="DNA-binding region" description="H-T-H motif" evidence="4">
    <location>
        <begin position="37"/>
        <end position="56"/>
    </location>
</feature>
<dbReference type="InterPro" id="IPR036271">
    <property type="entry name" value="Tet_transcr_reg_TetR-rel_C_sf"/>
</dbReference>
<dbReference type="PROSITE" id="PS50977">
    <property type="entry name" value="HTH_TETR_2"/>
    <property type="match status" value="1"/>
</dbReference>
<dbReference type="PRINTS" id="PR00455">
    <property type="entry name" value="HTHTETR"/>
</dbReference>
<accession>A0ABP4WHV1</accession>
<evidence type="ECO:0000259" key="5">
    <source>
        <dbReference type="PROSITE" id="PS50977"/>
    </source>
</evidence>
<evidence type="ECO:0000313" key="6">
    <source>
        <dbReference type="EMBL" id="GAA1751926.1"/>
    </source>
</evidence>
<dbReference type="PANTHER" id="PTHR30055:SF234">
    <property type="entry name" value="HTH-TYPE TRANSCRIPTIONAL REGULATOR BETI"/>
    <property type="match status" value="1"/>
</dbReference>
<evidence type="ECO:0000256" key="2">
    <source>
        <dbReference type="ARBA" id="ARBA00023125"/>
    </source>
</evidence>
<keyword evidence="1" id="KW-0805">Transcription regulation</keyword>
<evidence type="ECO:0000256" key="4">
    <source>
        <dbReference type="PROSITE-ProRule" id="PRU00335"/>
    </source>
</evidence>
<reference evidence="7" key="1">
    <citation type="journal article" date="2019" name="Int. J. Syst. Evol. Microbiol.">
        <title>The Global Catalogue of Microorganisms (GCM) 10K type strain sequencing project: providing services to taxonomists for standard genome sequencing and annotation.</title>
        <authorList>
            <consortium name="The Broad Institute Genomics Platform"/>
            <consortium name="The Broad Institute Genome Sequencing Center for Infectious Disease"/>
            <person name="Wu L."/>
            <person name="Ma J."/>
        </authorList>
    </citation>
    <scope>NUCLEOTIDE SEQUENCE [LARGE SCALE GENOMIC DNA]</scope>
    <source>
        <strain evidence="7">JCM 13518</strain>
    </source>
</reference>
<sequence length="186" mass="20405">MPKIVGDTLADHRALVRSHVFDAFTDLMRERGYAAITLSDIASRAGVGRTALYNHFRDKESVVVELALHETTEYVTSARRALLGAATPTEGLRTYVRHHIERQGEQHFGFGPELLGLLSPGALAQMRDHVIEVERVLVEILEAGIEAGDFDVDGVPATVALINACVQPRRLDPEVVADFVVRAVRA</sequence>
<dbReference type="InterPro" id="IPR050109">
    <property type="entry name" value="HTH-type_TetR-like_transc_reg"/>
</dbReference>
<keyword evidence="7" id="KW-1185">Reference proteome</keyword>
<dbReference type="Pfam" id="PF00440">
    <property type="entry name" value="TetR_N"/>
    <property type="match status" value="1"/>
</dbReference>